<dbReference type="Gene3D" id="3.30.2290.10">
    <property type="entry name" value="PmbA/TldD superfamily"/>
    <property type="match status" value="1"/>
</dbReference>
<dbReference type="GO" id="GO:0006508">
    <property type="term" value="P:proteolysis"/>
    <property type="evidence" value="ECO:0007669"/>
    <property type="project" value="InterPro"/>
</dbReference>
<feature type="domain" description="Metalloprotease TldD/E N-terminal" evidence="2">
    <location>
        <begin position="23"/>
        <end position="87"/>
    </location>
</feature>
<proteinExistence type="inferred from homology"/>
<accession>A0A6M0RML3</accession>
<evidence type="ECO:0000259" key="2">
    <source>
        <dbReference type="Pfam" id="PF01523"/>
    </source>
</evidence>
<protein>
    <submittedName>
        <fullName evidence="5">TldD/PmbA family protein</fullName>
    </submittedName>
</protein>
<dbReference type="Pfam" id="PF19289">
    <property type="entry name" value="PmbA_TldD_3rd"/>
    <property type="match status" value="1"/>
</dbReference>
<gene>
    <name evidence="5" type="ORF">DXZ20_15310</name>
</gene>
<dbReference type="GO" id="GO:0008237">
    <property type="term" value="F:metallopeptidase activity"/>
    <property type="evidence" value="ECO:0007669"/>
    <property type="project" value="InterPro"/>
</dbReference>
<dbReference type="GO" id="GO:0005829">
    <property type="term" value="C:cytosol"/>
    <property type="evidence" value="ECO:0007669"/>
    <property type="project" value="TreeGrafter"/>
</dbReference>
<evidence type="ECO:0000259" key="4">
    <source>
        <dbReference type="Pfam" id="PF19290"/>
    </source>
</evidence>
<dbReference type="InterPro" id="IPR036059">
    <property type="entry name" value="TldD/PmbA_sf"/>
</dbReference>
<dbReference type="AlphaFoldDB" id="A0A6M0RML3"/>
<dbReference type="SUPFAM" id="SSF111283">
    <property type="entry name" value="Putative modulator of DNA gyrase, PmbA/TldD"/>
    <property type="match status" value="1"/>
</dbReference>
<dbReference type="Pfam" id="PF19290">
    <property type="entry name" value="PmbA_TldD_2nd"/>
    <property type="match status" value="1"/>
</dbReference>
<keyword evidence="6" id="KW-1185">Reference proteome</keyword>
<dbReference type="EMBL" id="QXHD01000004">
    <property type="protein sequence ID" value="NEZ57022.1"/>
    <property type="molecule type" value="Genomic_DNA"/>
</dbReference>
<sequence length="447" mass="47889">MSKVIEISSNAQAIAQRLGITKYDIYGATTDSTSVQVDKGEPKQVKASNRASVTVRVWNDQGRLGVTSTTDVDERGLELALKTAAEASAFGATENIPDFSPEATAPLPEVEIILADPAPVGTLIDRLVTAEQALLNAHDAIASVPYNGIAQNTSENFYVNSDGAQRSAERTFASVYLYTKTEQEGRKPRSGHAMRVGVGPNSLDIDGCLKEATDKTLSHLDYEKIQSGKYRVVFSPDAFLSLIRAFGNLYNAQSVLDKRSLSTAESLNTTIASPLLSVYDDALHPGNISSETFDGEGTPTRRLPIIENGVLTNFLHSAGTAKRMGAQPTGHASIGAKVSVGSNFLHITQGQPAKQNYSLEDADDNIVLIDDLQALHAGVNALQGSFSLPFDGWLIQKGKRTSIESATVAGDFRQLLQSIIYVSPDEKVTPSGVAPHVWIDELSITGE</sequence>
<feature type="domain" description="Metalloprotease TldD/E central" evidence="4">
    <location>
        <begin position="118"/>
        <end position="220"/>
    </location>
</feature>
<dbReference type="InterPro" id="IPR002510">
    <property type="entry name" value="Metalloprtase-TldD/E_N"/>
</dbReference>
<evidence type="ECO:0000313" key="6">
    <source>
        <dbReference type="Proteomes" id="UP000481033"/>
    </source>
</evidence>
<comment type="similarity">
    <text evidence="1">Belongs to the peptidase U62 family.</text>
</comment>
<evidence type="ECO:0000259" key="3">
    <source>
        <dbReference type="Pfam" id="PF19289"/>
    </source>
</evidence>
<dbReference type="InterPro" id="IPR045570">
    <property type="entry name" value="Metalloprtase-TldD/E_cen_dom"/>
</dbReference>
<dbReference type="InterPro" id="IPR047657">
    <property type="entry name" value="PmbA"/>
</dbReference>
<dbReference type="PANTHER" id="PTHR43421">
    <property type="entry name" value="METALLOPROTEASE PMBA"/>
    <property type="match status" value="1"/>
</dbReference>
<reference evidence="5 6" key="1">
    <citation type="journal article" date="2020" name="Microb. Ecol.">
        <title>Ecogenomics of the Marine Benthic Filamentous Cyanobacterium Adonisia.</title>
        <authorList>
            <person name="Walter J.M."/>
            <person name="Coutinho F.H."/>
            <person name="Leomil L."/>
            <person name="Hargreaves P.I."/>
            <person name="Campeao M.E."/>
            <person name="Vieira V.V."/>
            <person name="Silva B.S."/>
            <person name="Fistarol G.O."/>
            <person name="Salomon P.S."/>
            <person name="Sawabe T."/>
            <person name="Mino S."/>
            <person name="Hosokawa M."/>
            <person name="Miyashita H."/>
            <person name="Maruyama F."/>
            <person name="van Verk M.C."/>
            <person name="Dutilh B.E."/>
            <person name="Thompson C.C."/>
            <person name="Thompson F.L."/>
        </authorList>
    </citation>
    <scope>NUCLEOTIDE SEQUENCE [LARGE SCALE GENOMIC DNA]</scope>
    <source>
        <strain evidence="5 6">CCMR0081</strain>
    </source>
</reference>
<dbReference type="InterPro" id="IPR035068">
    <property type="entry name" value="TldD/PmbA_N"/>
</dbReference>
<name>A0A6M0RML3_9CYAN</name>
<evidence type="ECO:0000313" key="5">
    <source>
        <dbReference type="EMBL" id="NEZ57022.1"/>
    </source>
</evidence>
<feature type="domain" description="Metalloprotease TldD/E C-terminal" evidence="3">
    <location>
        <begin position="227"/>
        <end position="446"/>
    </location>
</feature>
<evidence type="ECO:0000256" key="1">
    <source>
        <dbReference type="ARBA" id="ARBA00005836"/>
    </source>
</evidence>
<dbReference type="RefSeq" id="WP_163667505.1">
    <property type="nucleotide sequence ID" value="NZ_QXHD01000004.1"/>
</dbReference>
<dbReference type="Proteomes" id="UP000481033">
    <property type="component" value="Unassembled WGS sequence"/>
</dbReference>
<dbReference type="Pfam" id="PF01523">
    <property type="entry name" value="PmbA_TldD_1st"/>
    <property type="match status" value="1"/>
</dbReference>
<organism evidence="5 6">
    <name type="scientific">Adonisia turfae CCMR0081</name>
    <dbReference type="NCBI Taxonomy" id="2292702"/>
    <lineage>
        <taxon>Bacteria</taxon>
        <taxon>Bacillati</taxon>
        <taxon>Cyanobacteriota</taxon>
        <taxon>Adonisia</taxon>
        <taxon>Adonisia turfae</taxon>
    </lineage>
</organism>
<dbReference type="PANTHER" id="PTHR43421:SF1">
    <property type="entry name" value="METALLOPROTEASE PMBA"/>
    <property type="match status" value="1"/>
</dbReference>
<comment type="caution">
    <text evidence="5">The sequence shown here is derived from an EMBL/GenBank/DDBJ whole genome shotgun (WGS) entry which is preliminary data.</text>
</comment>
<dbReference type="InterPro" id="IPR045569">
    <property type="entry name" value="Metalloprtase-TldD/E_C"/>
</dbReference>